<dbReference type="InterPro" id="IPR019920">
    <property type="entry name" value="F420-binding_dom_put"/>
</dbReference>
<evidence type="ECO:0000313" key="3">
    <source>
        <dbReference type="EMBL" id="CQD11893.1"/>
    </source>
</evidence>
<dbReference type="EMBL" id="CTEC01000001">
    <property type="protein sequence ID" value="CQD11893.1"/>
    <property type="molecule type" value="Genomic_DNA"/>
</dbReference>
<dbReference type="AlphaFoldDB" id="A0A0U1DE81"/>
<accession>A0A0U1DE81</accession>
<dbReference type="NCBIfam" id="TIGR03618">
    <property type="entry name" value="Rv1155_F420"/>
    <property type="match status" value="1"/>
</dbReference>
<keyword evidence="4" id="KW-1185">Reference proteome</keyword>
<dbReference type="RefSeq" id="WP_085240266.1">
    <property type="nucleotide sequence ID" value="NZ_CTEC01000001.1"/>
</dbReference>
<dbReference type="GO" id="GO:0005829">
    <property type="term" value="C:cytosol"/>
    <property type="evidence" value="ECO:0007669"/>
    <property type="project" value="TreeGrafter"/>
</dbReference>
<dbReference type="PANTHER" id="PTHR35176">
    <property type="entry name" value="HEME OXYGENASE HI_0854-RELATED"/>
    <property type="match status" value="1"/>
</dbReference>
<dbReference type="Gene3D" id="2.30.110.10">
    <property type="entry name" value="Electron Transport, Fmn-binding Protein, Chain A"/>
    <property type="match status" value="1"/>
</dbReference>
<dbReference type="Pfam" id="PF01243">
    <property type="entry name" value="PNPOx_N"/>
    <property type="match status" value="1"/>
</dbReference>
<dbReference type="GO" id="GO:0070967">
    <property type="term" value="F:coenzyme F420 binding"/>
    <property type="evidence" value="ECO:0007669"/>
    <property type="project" value="TreeGrafter"/>
</dbReference>
<evidence type="ECO:0000313" key="4">
    <source>
        <dbReference type="Proteomes" id="UP000199601"/>
    </source>
</evidence>
<dbReference type="PANTHER" id="PTHR35176:SF1">
    <property type="entry name" value="F420H(2)-DEPENDENT BILIVERDIN REDUCTASE"/>
    <property type="match status" value="1"/>
</dbReference>
<keyword evidence="1" id="KW-0560">Oxidoreductase</keyword>
<dbReference type="GO" id="GO:0016627">
    <property type="term" value="F:oxidoreductase activity, acting on the CH-CH group of donors"/>
    <property type="evidence" value="ECO:0007669"/>
    <property type="project" value="TreeGrafter"/>
</dbReference>
<proteinExistence type="predicted"/>
<evidence type="ECO:0000256" key="1">
    <source>
        <dbReference type="ARBA" id="ARBA00023002"/>
    </source>
</evidence>
<dbReference type="SUPFAM" id="SSF50475">
    <property type="entry name" value="FMN-binding split barrel"/>
    <property type="match status" value="1"/>
</dbReference>
<reference evidence="4" key="1">
    <citation type="submission" date="2015-03" db="EMBL/GenBank/DDBJ databases">
        <authorList>
            <person name="Urmite Genomes"/>
        </authorList>
    </citation>
    <scope>NUCLEOTIDE SEQUENCE [LARGE SCALE GENOMIC DNA]</scope>
    <source>
        <strain evidence="4">CSUR P1344</strain>
    </source>
</reference>
<dbReference type="Proteomes" id="UP000199601">
    <property type="component" value="Unassembled WGS sequence"/>
</dbReference>
<dbReference type="InterPro" id="IPR052019">
    <property type="entry name" value="F420H2_bilvrd_red/Heme_oxyg"/>
</dbReference>
<protein>
    <submittedName>
        <fullName evidence="3">Pyridoxamine 5'-phosphate oxidase family protein</fullName>
    </submittedName>
</protein>
<dbReference type="OrthoDB" id="159383at2"/>
<sequence length="143" mass="15400">MAGPAALSERVVEFLSAGTRTGMLGYVAADGRPLVAPVWFVVDQGELAFNTGRDTSKGRALHRDPRVVMCVDDPHPPYSFVQVQGVATVSEDPAEVLDIATRTGARYMGADRAEEFGRRNSVPGELVVRLRPTKVIAGFDISD</sequence>
<name>A0A0U1DE81_9MYCO</name>
<dbReference type="InterPro" id="IPR012349">
    <property type="entry name" value="Split_barrel_FMN-bd"/>
</dbReference>
<feature type="domain" description="Pyridoxamine 5'-phosphate oxidase N-terminal" evidence="2">
    <location>
        <begin position="8"/>
        <end position="135"/>
    </location>
</feature>
<organism evidence="3 4">
    <name type="scientific">Mycobacterium europaeum</name>
    <dbReference type="NCBI Taxonomy" id="761804"/>
    <lineage>
        <taxon>Bacteria</taxon>
        <taxon>Bacillati</taxon>
        <taxon>Actinomycetota</taxon>
        <taxon>Actinomycetes</taxon>
        <taxon>Mycobacteriales</taxon>
        <taxon>Mycobacteriaceae</taxon>
        <taxon>Mycobacterium</taxon>
        <taxon>Mycobacterium simiae complex</taxon>
    </lineage>
</organism>
<dbReference type="STRING" id="761804.BN000_02496"/>
<dbReference type="InterPro" id="IPR011576">
    <property type="entry name" value="Pyridox_Oxase_N"/>
</dbReference>
<gene>
    <name evidence="3" type="ORF">BN000_02496</name>
</gene>
<evidence type="ECO:0000259" key="2">
    <source>
        <dbReference type="Pfam" id="PF01243"/>
    </source>
</evidence>